<dbReference type="InterPro" id="IPR036388">
    <property type="entry name" value="WH-like_DNA-bd_sf"/>
</dbReference>
<sequence>MRNRDENADRLAPLLDLLYDAAVDDGKWRDIAGAIAATFSSSSAVLKTCGGAREPQLESVTDNLRIAPGERAWADYWHQNDLWVERSAQLKMGDVFTSQRLLTDVQFERTGFYQDWTRKLDIYHMVGVLFPVGKGEIGVLGVHRAKDAGPYGAADRHRLEALYLHVRRALGMRHRLHEIALAHHAAVDALERLDTGVMVVDASCTVLYANRAAEGLLRAAQGHRARDRRFCLDDPALNARLAKSVREAARIAEGQYHQYPRPGTAIAVPRTGRLPITLIVSPWKAEWAPADVARPAAMIFLRDPETSAPTAAQTSMELFGMTRAEATVAIAISQGASLESIAASLGVRLGTVPTHLKKALLKTGTQRQGALAALVARSVAGISTPR</sequence>
<organism evidence="2 3">
    <name type="scientific">Achromobacter aloeverae</name>
    <dbReference type="NCBI Taxonomy" id="1750518"/>
    <lineage>
        <taxon>Bacteria</taxon>
        <taxon>Pseudomonadati</taxon>
        <taxon>Pseudomonadota</taxon>
        <taxon>Betaproteobacteria</taxon>
        <taxon>Burkholderiales</taxon>
        <taxon>Alcaligenaceae</taxon>
        <taxon>Achromobacter</taxon>
    </lineage>
</organism>
<reference evidence="2 3" key="1">
    <citation type="journal article" date="2017" name="Int. J. Syst. Evol. Microbiol.">
        <title>Achromobacter aloeverae sp. nov., isolated from the root of Aloe vera (L.) Burm.f.</title>
        <authorList>
            <person name="Kuncharoen N."/>
            <person name="Muramatsu Y."/>
            <person name="Shibata C."/>
            <person name="Kamakura Y."/>
            <person name="Nakagawa Y."/>
            <person name="Tanasupawat S."/>
        </authorList>
    </citation>
    <scope>NUCLEOTIDE SEQUENCE [LARGE SCALE GENOMIC DNA]</scope>
    <source>
        <strain evidence="2 3">AVA-1</strain>
    </source>
</reference>
<dbReference type="GO" id="GO:0006355">
    <property type="term" value="P:regulation of DNA-templated transcription"/>
    <property type="evidence" value="ECO:0007669"/>
    <property type="project" value="InterPro"/>
</dbReference>
<dbReference type="AlphaFoldDB" id="A0A4Q1HPQ7"/>
<dbReference type="GO" id="GO:0003677">
    <property type="term" value="F:DNA binding"/>
    <property type="evidence" value="ECO:0007669"/>
    <property type="project" value="InterPro"/>
</dbReference>
<dbReference type="InterPro" id="IPR016032">
    <property type="entry name" value="Sig_transdc_resp-reg_C-effctor"/>
</dbReference>
<feature type="domain" description="HTH luxR-type" evidence="1">
    <location>
        <begin position="318"/>
        <end position="375"/>
    </location>
</feature>
<dbReference type="EMBL" id="PYAL01000001">
    <property type="protein sequence ID" value="RXN92817.1"/>
    <property type="molecule type" value="Genomic_DNA"/>
</dbReference>
<evidence type="ECO:0000313" key="2">
    <source>
        <dbReference type="EMBL" id="RXN92817.1"/>
    </source>
</evidence>
<evidence type="ECO:0000313" key="3">
    <source>
        <dbReference type="Proteomes" id="UP000290849"/>
    </source>
</evidence>
<comment type="caution">
    <text evidence="2">The sequence shown here is derived from an EMBL/GenBank/DDBJ whole genome shotgun (WGS) entry which is preliminary data.</text>
</comment>
<dbReference type="SUPFAM" id="SSF46894">
    <property type="entry name" value="C-terminal effector domain of the bipartite response regulators"/>
    <property type="match status" value="1"/>
</dbReference>
<dbReference type="Proteomes" id="UP000290849">
    <property type="component" value="Unassembled WGS sequence"/>
</dbReference>
<dbReference type="RefSeq" id="WP_129148779.1">
    <property type="nucleotide sequence ID" value="NZ_JBHSDO010000006.1"/>
</dbReference>
<dbReference type="OrthoDB" id="5497412at2"/>
<keyword evidence="3" id="KW-1185">Reference proteome</keyword>
<dbReference type="SMART" id="SM00421">
    <property type="entry name" value="HTH_LUXR"/>
    <property type="match status" value="1"/>
</dbReference>
<evidence type="ECO:0000259" key="1">
    <source>
        <dbReference type="SMART" id="SM00421"/>
    </source>
</evidence>
<protein>
    <recommendedName>
        <fullName evidence="1">HTH luxR-type domain-containing protein</fullName>
    </recommendedName>
</protein>
<dbReference type="InterPro" id="IPR000792">
    <property type="entry name" value="Tscrpt_reg_LuxR_C"/>
</dbReference>
<proteinExistence type="predicted"/>
<name>A0A4Q1HPQ7_9BURK</name>
<accession>A0A4Q1HPQ7</accession>
<gene>
    <name evidence="2" type="ORF">C7R54_03485</name>
</gene>
<dbReference type="Gene3D" id="1.10.10.10">
    <property type="entry name" value="Winged helix-like DNA-binding domain superfamily/Winged helix DNA-binding domain"/>
    <property type="match status" value="1"/>
</dbReference>